<gene>
    <name evidence="3" type="ORF">CBER1_04085</name>
</gene>
<evidence type="ECO:0000313" key="3">
    <source>
        <dbReference type="EMBL" id="PPJ58980.1"/>
    </source>
</evidence>
<dbReference type="InterPro" id="IPR045518">
    <property type="entry name" value="2EXR"/>
</dbReference>
<accession>A0A2S6CGV9</accession>
<organism evidence="3 4">
    <name type="scientific">Cercospora berteroae</name>
    <dbReference type="NCBI Taxonomy" id="357750"/>
    <lineage>
        <taxon>Eukaryota</taxon>
        <taxon>Fungi</taxon>
        <taxon>Dikarya</taxon>
        <taxon>Ascomycota</taxon>
        <taxon>Pezizomycotina</taxon>
        <taxon>Dothideomycetes</taxon>
        <taxon>Dothideomycetidae</taxon>
        <taxon>Mycosphaerellales</taxon>
        <taxon>Mycosphaerellaceae</taxon>
        <taxon>Cercospora</taxon>
    </lineage>
</organism>
<name>A0A2S6CGV9_9PEZI</name>
<evidence type="ECO:0000256" key="1">
    <source>
        <dbReference type="SAM" id="MobiDB-lite"/>
    </source>
</evidence>
<feature type="compositionally biased region" description="Polar residues" evidence="1">
    <location>
        <begin position="37"/>
        <end position="57"/>
    </location>
</feature>
<dbReference type="Pfam" id="PF20150">
    <property type="entry name" value="2EXR"/>
    <property type="match status" value="1"/>
</dbReference>
<dbReference type="OrthoDB" id="3858011at2759"/>
<evidence type="ECO:0000313" key="4">
    <source>
        <dbReference type="Proteomes" id="UP000237631"/>
    </source>
</evidence>
<evidence type="ECO:0000259" key="2">
    <source>
        <dbReference type="Pfam" id="PF20150"/>
    </source>
</evidence>
<dbReference type="PANTHER" id="PTHR42085:SF2">
    <property type="entry name" value="F-BOX DOMAIN-CONTAINING PROTEIN"/>
    <property type="match status" value="1"/>
</dbReference>
<sequence>MDACRALPPNLSTAIPPTTRAQFALHNTSDMRRRHAAQQQKEAQQRDAATTTPATESIPSRLMSLPAELRNRIWTAAFEGWTQRIDFHSRAEIWTNAEKTYRRQPPLLSTCKQIYAEAIGIYYSTAIFFVDRLKHEWCRGELSGWLRSIGPERAKLVRNVRFHLCRNARAIVDLHDDDTWSYTSALNHDSRLQEAERDIKAFSSDEMVIKADLWYQTEWDRILIWTSTPVSTDQEVHRLREQRDEGFDKWLEAKAADVKIWELRGISEKGLREIDAHETYRDRIE</sequence>
<dbReference type="AlphaFoldDB" id="A0A2S6CGV9"/>
<protein>
    <recommendedName>
        <fullName evidence="2">2EXR domain-containing protein</fullName>
    </recommendedName>
</protein>
<feature type="region of interest" description="Disordered" evidence="1">
    <location>
        <begin position="30"/>
        <end position="57"/>
    </location>
</feature>
<dbReference type="PANTHER" id="PTHR42085">
    <property type="entry name" value="F-BOX DOMAIN-CONTAINING PROTEIN"/>
    <property type="match status" value="1"/>
</dbReference>
<reference evidence="4" key="1">
    <citation type="journal article" date="2017" name="bioRxiv">
        <title>Conservation of a gene cluster reveals novel cercosporin biosynthetic mechanisms and extends production to the genus Colletotrichum.</title>
        <authorList>
            <person name="de Jonge R."/>
            <person name="Ebert M.K."/>
            <person name="Huitt-Roehl C.R."/>
            <person name="Pal P."/>
            <person name="Suttle J.C."/>
            <person name="Spanner R.E."/>
            <person name="Neubauer J.D."/>
            <person name="Jurick W.M.II."/>
            <person name="Stott K.A."/>
            <person name="Secor G.A."/>
            <person name="Thomma B.P.H.J."/>
            <person name="Van de Peer Y."/>
            <person name="Townsend C.A."/>
            <person name="Bolton M.D."/>
        </authorList>
    </citation>
    <scope>NUCLEOTIDE SEQUENCE [LARGE SCALE GENOMIC DNA]</scope>
    <source>
        <strain evidence="4">CBS538.71</strain>
    </source>
</reference>
<keyword evidence="4" id="KW-1185">Reference proteome</keyword>
<comment type="caution">
    <text evidence="3">The sequence shown here is derived from an EMBL/GenBank/DDBJ whole genome shotgun (WGS) entry which is preliminary data.</text>
</comment>
<dbReference type="Proteomes" id="UP000237631">
    <property type="component" value="Unassembled WGS sequence"/>
</dbReference>
<dbReference type="EMBL" id="PNEN01000435">
    <property type="protein sequence ID" value="PPJ58980.1"/>
    <property type="molecule type" value="Genomic_DNA"/>
</dbReference>
<proteinExistence type="predicted"/>
<dbReference type="InterPro" id="IPR038883">
    <property type="entry name" value="AN11006-like"/>
</dbReference>
<feature type="domain" description="2EXR" evidence="2">
    <location>
        <begin position="63"/>
        <end position="125"/>
    </location>
</feature>